<keyword evidence="2" id="KW-0175">Coiled coil</keyword>
<dbReference type="InterPro" id="IPR036390">
    <property type="entry name" value="WH_DNA-bd_sf"/>
</dbReference>
<dbReference type="SUPFAM" id="SSF46785">
    <property type="entry name" value="Winged helix' DNA-binding domain"/>
    <property type="match status" value="1"/>
</dbReference>
<dbReference type="AlphaFoldDB" id="A0A268EX83"/>
<evidence type="ECO:0000256" key="1">
    <source>
        <dbReference type="ARBA" id="ARBA00023125"/>
    </source>
</evidence>
<gene>
    <name evidence="4" type="ORF">CHH67_08790</name>
    <name evidence="3" type="ORF">GNP94_20080</name>
</gene>
<dbReference type="EMBL" id="WOAA01000024">
    <property type="protein sequence ID" value="MUG68285.1"/>
    <property type="molecule type" value="Genomic_DNA"/>
</dbReference>
<protein>
    <submittedName>
        <fullName evidence="3">Helix-turn-helix domain-containing protein</fullName>
    </submittedName>
    <submittedName>
        <fullName evidence="4">Transcriptional regulator</fullName>
    </submittedName>
</protein>
<dbReference type="Gene3D" id="1.10.10.10">
    <property type="entry name" value="Winged helix-like DNA-binding domain superfamily/Winged helix DNA-binding domain"/>
    <property type="match status" value="1"/>
</dbReference>
<keyword evidence="6" id="KW-1185">Reference proteome</keyword>
<dbReference type="Proteomes" id="UP000215596">
    <property type="component" value="Unassembled WGS sequence"/>
</dbReference>
<evidence type="ECO:0000313" key="3">
    <source>
        <dbReference type="EMBL" id="MUG68285.1"/>
    </source>
</evidence>
<proteinExistence type="predicted"/>
<evidence type="ECO:0000313" key="4">
    <source>
        <dbReference type="EMBL" id="PAD77728.1"/>
    </source>
</evidence>
<evidence type="ECO:0000313" key="5">
    <source>
        <dbReference type="Proteomes" id="UP000215596"/>
    </source>
</evidence>
<comment type="caution">
    <text evidence="4">The sequence shown here is derived from an EMBL/GenBank/DDBJ whole genome shotgun (WGS) entry which is preliminary data.</text>
</comment>
<dbReference type="Proteomes" id="UP000435177">
    <property type="component" value="Unassembled WGS sequence"/>
</dbReference>
<evidence type="ECO:0000313" key="6">
    <source>
        <dbReference type="Proteomes" id="UP000435177"/>
    </source>
</evidence>
<reference evidence="4 5" key="1">
    <citation type="submission" date="2017-07" db="EMBL/GenBank/DDBJ databases">
        <title>Isolation and whole genome analysis of endospore-forming bacteria from heroin.</title>
        <authorList>
            <person name="Kalinowski J."/>
            <person name="Ahrens B."/>
            <person name="Al-Dilaimi A."/>
            <person name="Winkler A."/>
            <person name="Wibberg D."/>
            <person name="Schleenbecker U."/>
            <person name="Ruckert C."/>
            <person name="Wolfel R."/>
            <person name="Grass G."/>
        </authorList>
    </citation>
    <scope>NUCLEOTIDE SEQUENCE [LARGE SCALE GENOMIC DNA]</scope>
    <source>
        <strain evidence="4 5">7537-G1</strain>
    </source>
</reference>
<dbReference type="Pfam" id="PF12840">
    <property type="entry name" value="HTH_20"/>
    <property type="match status" value="1"/>
</dbReference>
<sequence>MMEQNPNQMFDITVEQAKLLGSAQRVKIIGCLVDIPKTAKQVADELGESPGSIHYHIQKLYDGGLIELVDTRTVGGIVEKYYKSKGKWFNTSSKELVDPVLSDSYNAASSTKMQLRLQLTEEQHEEMTREFKLLLEKWVNQTMATKGQDSKEYAIGVNVVSIEEASSQ</sequence>
<evidence type="ECO:0000256" key="2">
    <source>
        <dbReference type="SAM" id="Coils"/>
    </source>
</evidence>
<dbReference type="InterPro" id="IPR036388">
    <property type="entry name" value="WH-like_DNA-bd_sf"/>
</dbReference>
<dbReference type="OrthoDB" id="2651007at2"/>
<dbReference type="EMBL" id="NPBY01000028">
    <property type="protein sequence ID" value="PAD77728.1"/>
    <property type="molecule type" value="Genomic_DNA"/>
</dbReference>
<organism evidence="4 5">
    <name type="scientific">Paenibacillus campinasensis</name>
    <dbReference type="NCBI Taxonomy" id="66347"/>
    <lineage>
        <taxon>Bacteria</taxon>
        <taxon>Bacillati</taxon>
        <taxon>Bacillota</taxon>
        <taxon>Bacilli</taxon>
        <taxon>Bacillales</taxon>
        <taxon>Paenibacillaceae</taxon>
        <taxon>Paenibacillus</taxon>
    </lineage>
</organism>
<reference evidence="3 6" key="2">
    <citation type="submission" date="2019-11" db="EMBL/GenBank/DDBJ databases">
        <title>Draft genome sequences of five Paenibacillus species of dairy origin.</title>
        <authorList>
            <person name="Olajide A.M."/>
            <person name="Chen S."/>
            <person name="Lapointe G."/>
        </authorList>
    </citation>
    <scope>NUCLEOTIDE SEQUENCE [LARGE SCALE GENOMIC DNA]</scope>
    <source>
        <strain evidence="3 6">3CS1</strain>
    </source>
</reference>
<name>A0A268EX83_9BACL</name>
<dbReference type="GO" id="GO:0003677">
    <property type="term" value="F:DNA binding"/>
    <property type="evidence" value="ECO:0007669"/>
    <property type="project" value="UniProtKB-KW"/>
</dbReference>
<dbReference type="InterPro" id="IPR011991">
    <property type="entry name" value="ArsR-like_HTH"/>
</dbReference>
<feature type="coiled-coil region" evidence="2">
    <location>
        <begin position="110"/>
        <end position="137"/>
    </location>
</feature>
<accession>A0A268EX83</accession>
<dbReference type="CDD" id="cd00090">
    <property type="entry name" value="HTH_ARSR"/>
    <property type="match status" value="1"/>
</dbReference>
<keyword evidence="1" id="KW-0238">DNA-binding</keyword>